<dbReference type="Proteomes" id="UP000249577">
    <property type="component" value="Unassembled WGS sequence"/>
</dbReference>
<sequence>MSMRRFTLALVACLPAGGVAVAGEVIMKSGDRCGADGGGVCLTFEAALGFEPRTISTITFTAPSAGTVAATVSGTMQCGNNNGSESNALGVIDLGGQIVKGEDAPLWNGVGGSRYAMRLRPVGLPTTAVVQYTNAVNLAVSRQLPVKSGKNTITYRMVMYRADPGAFCTIYNTQLQMTFASK</sequence>
<feature type="chain" id="PRO_5015990749" evidence="1">
    <location>
        <begin position="23"/>
        <end position="182"/>
    </location>
</feature>
<dbReference type="AlphaFoldDB" id="A0A2W5KK06"/>
<reference evidence="2 3" key="1">
    <citation type="submission" date="2017-08" db="EMBL/GenBank/DDBJ databases">
        <title>Infants hospitalized years apart are colonized by the same room-sourced microbial strains.</title>
        <authorList>
            <person name="Brooks B."/>
            <person name="Olm M.R."/>
            <person name="Firek B.A."/>
            <person name="Baker R."/>
            <person name="Thomas B.C."/>
            <person name="Morowitz M.J."/>
            <person name="Banfield J.F."/>
        </authorList>
    </citation>
    <scope>NUCLEOTIDE SEQUENCE [LARGE SCALE GENOMIC DNA]</scope>
    <source>
        <strain evidence="2">S2_005_003_R2_43</strain>
    </source>
</reference>
<comment type="caution">
    <text evidence="2">The sequence shown here is derived from an EMBL/GenBank/DDBJ whole genome shotgun (WGS) entry which is preliminary data.</text>
</comment>
<name>A0A2W5KK06_ANCNO</name>
<proteinExistence type="predicted"/>
<gene>
    <name evidence="2" type="ORF">DI565_07720</name>
</gene>
<evidence type="ECO:0000256" key="1">
    <source>
        <dbReference type="SAM" id="SignalP"/>
    </source>
</evidence>
<accession>A0A2W5KK06</accession>
<protein>
    <submittedName>
        <fullName evidence="2">Uncharacterized protein</fullName>
    </submittedName>
</protein>
<keyword evidence="1" id="KW-0732">Signal</keyword>
<organism evidence="2 3">
    <name type="scientific">Ancylobacter novellus</name>
    <name type="common">Thiobacillus novellus</name>
    <dbReference type="NCBI Taxonomy" id="921"/>
    <lineage>
        <taxon>Bacteria</taxon>
        <taxon>Pseudomonadati</taxon>
        <taxon>Pseudomonadota</taxon>
        <taxon>Alphaproteobacteria</taxon>
        <taxon>Hyphomicrobiales</taxon>
        <taxon>Xanthobacteraceae</taxon>
        <taxon>Ancylobacter</taxon>
    </lineage>
</organism>
<feature type="signal peptide" evidence="1">
    <location>
        <begin position="1"/>
        <end position="22"/>
    </location>
</feature>
<evidence type="ECO:0000313" key="3">
    <source>
        <dbReference type="Proteomes" id="UP000249577"/>
    </source>
</evidence>
<evidence type="ECO:0000313" key="2">
    <source>
        <dbReference type="EMBL" id="PZQ17242.1"/>
    </source>
</evidence>
<dbReference type="EMBL" id="QFPN01000003">
    <property type="protein sequence ID" value="PZQ17242.1"/>
    <property type="molecule type" value="Genomic_DNA"/>
</dbReference>